<keyword evidence="2" id="KW-1185">Reference proteome</keyword>
<reference evidence="1 2" key="2">
    <citation type="journal article" date="2022" name="Mol. Ecol. Resour.">
        <title>The genomes of chicory, endive, great burdock and yacon provide insights into Asteraceae paleo-polyploidization history and plant inulin production.</title>
        <authorList>
            <person name="Fan W."/>
            <person name="Wang S."/>
            <person name="Wang H."/>
            <person name="Wang A."/>
            <person name="Jiang F."/>
            <person name="Liu H."/>
            <person name="Zhao H."/>
            <person name="Xu D."/>
            <person name="Zhang Y."/>
        </authorList>
    </citation>
    <scope>NUCLEOTIDE SEQUENCE [LARGE SCALE GENOMIC DNA]</scope>
    <source>
        <strain evidence="2">cv. Yunnan</strain>
        <tissue evidence="1">Leaves</tissue>
    </source>
</reference>
<comment type="caution">
    <text evidence="1">The sequence shown here is derived from an EMBL/GenBank/DDBJ whole genome shotgun (WGS) entry which is preliminary data.</text>
</comment>
<organism evidence="1 2">
    <name type="scientific">Smallanthus sonchifolius</name>
    <dbReference type="NCBI Taxonomy" id="185202"/>
    <lineage>
        <taxon>Eukaryota</taxon>
        <taxon>Viridiplantae</taxon>
        <taxon>Streptophyta</taxon>
        <taxon>Embryophyta</taxon>
        <taxon>Tracheophyta</taxon>
        <taxon>Spermatophyta</taxon>
        <taxon>Magnoliopsida</taxon>
        <taxon>eudicotyledons</taxon>
        <taxon>Gunneridae</taxon>
        <taxon>Pentapetalae</taxon>
        <taxon>asterids</taxon>
        <taxon>campanulids</taxon>
        <taxon>Asterales</taxon>
        <taxon>Asteraceae</taxon>
        <taxon>Asteroideae</taxon>
        <taxon>Heliantheae alliance</taxon>
        <taxon>Millerieae</taxon>
        <taxon>Smallanthus</taxon>
    </lineage>
</organism>
<dbReference type="EMBL" id="CM042018">
    <property type="protein sequence ID" value="KAI3827016.1"/>
    <property type="molecule type" value="Genomic_DNA"/>
</dbReference>
<reference evidence="2" key="1">
    <citation type="journal article" date="2022" name="Mol. Ecol. Resour.">
        <title>The genomes of chicory, endive, great burdock and yacon provide insights into Asteraceae palaeo-polyploidization history and plant inulin production.</title>
        <authorList>
            <person name="Fan W."/>
            <person name="Wang S."/>
            <person name="Wang H."/>
            <person name="Wang A."/>
            <person name="Jiang F."/>
            <person name="Liu H."/>
            <person name="Zhao H."/>
            <person name="Xu D."/>
            <person name="Zhang Y."/>
        </authorList>
    </citation>
    <scope>NUCLEOTIDE SEQUENCE [LARGE SCALE GENOMIC DNA]</scope>
    <source>
        <strain evidence="2">cv. Yunnan</strain>
    </source>
</reference>
<evidence type="ECO:0000313" key="1">
    <source>
        <dbReference type="EMBL" id="KAI3827016.1"/>
    </source>
</evidence>
<proteinExistence type="predicted"/>
<dbReference type="Proteomes" id="UP001056120">
    <property type="component" value="Linkage Group LG01"/>
</dbReference>
<name>A0ACB9K421_9ASTR</name>
<evidence type="ECO:0000313" key="2">
    <source>
        <dbReference type="Proteomes" id="UP001056120"/>
    </source>
</evidence>
<gene>
    <name evidence="1" type="ORF">L1987_01077</name>
</gene>
<protein>
    <submittedName>
        <fullName evidence="1">Uncharacterized protein</fullName>
    </submittedName>
</protein>
<accession>A0ACB9K421</accession>
<sequence length="150" mass="16731">MLKQILSTIAALSKPLTSSNPMGEKIPTDATKKGENKLVRNDMENLETVEAQDMQNKIINIFKETLKRKVEALYRQVPKRVRVESDQHSIGQHQAPLETEISKPLHASAEPIFTSVATKSSSAATELLNKEKAKGKMPVIEEEEVHEDIS</sequence>